<feature type="region of interest" description="Disordered" evidence="1">
    <location>
        <begin position="34"/>
        <end position="281"/>
    </location>
</feature>
<feature type="compositionally biased region" description="Low complexity" evidence="1">
    <location>
        <begin position="210"/>
        <end position="221"/>
    </location>
</feature>
<feature type="compositionally biased region" description="Basic residues" evidence="1">
    <location>
        <begin position="257"/>
        <end position="275"/>
    </location>
</feature>
<feature type="non-terminal residue" evidence="2">
    <location>
        <position position="281"/>
    </location>
</feature>
<feature type="compositionally biased region" description="Basic residues" evidence="1">
    <location>
        <begin position="101"/>
        <end position="117"/>
    </location>
</feature>
<proteinExistence type="predicted"/>
<feature type="compositionally biased region" description="Low complexity" evidence="1">
    <location>
        <begin position="35"/>
        <end position="47"/>
    </location>
</feature>
<evidence type="ECO:0000256" key="1">
    <source>
        <dbReference type="SAM" id="MobiDB-lite"/>
    </source>
</evidence>
<organism evidence="2">
    <name type="scientific">uncultured Pseudonocardia sp</name>
    <dbReference type="NCBI Taxonomy" id="211455"/>
    <lineage>
        <taxon>Bacteria</taxon>
        <taxon>Bacillati</taxon>
        <taxon>Actinomycetota</taxon>
        <taxon>Actinomycetes</taxon>
        <taxon>Pseudonocardiales</taxon>
        <taxon>Pseudonocardiaceae</taxon>
        <taxon>Pseudonocardia</taxon>
        <taxon>environmental samples</taxon>
    </lineage>
</organism>
<accession>A0A6J4QIS8</accession>
<dbReference type="AlphaFoldDB" id="A0A6J4QIS8"/>
<protein>
    <submittedName>
        <fullName evidence="2">Uncharacterized protein</fullName>
    </submittedName>
</protein>
<gene>
    <name evidence="2" type="ORF">AVDCRST_MAG66-4391</name>
</gene>
<feature type="compositionally biased region" description="Basic and acidic residues" evidence="1">
    <location>
        <begin position="72"/>
        <end position="84"/>
    </location>
</feature>
<evidence type="ECO:0000313" key="2">
    <source>
        <dbReference type="EMBL" id="CAA9441853.1"/>
    </source>
</evidence>
<sequence length="281" mass="29885">GRQAPSDTVRAARTILGPSTGIGADPPIRITAVDGVVGPGREPGSPGRRVRWSRDAAGNAGVRRFPRIRGRALVDHGSGRRGCDRPAPAEGGPDASDRAACRCRRRLARRSGRRHLRSPGDGDRSEQGRDPDAVPHQGSPPARNVRSRSIDVRRHRDRTCGVDAARDRPLGSVDRSMGGLRPRSPLPGRLLLGGHAVGVRQPPGPCARQAVPAPGRVAGPARTRDPLRGGGRRTRGAGSRPDRDPARRGAVLDQHRTAPRGRRSRGPGAPHRRVGSRPPSL</sequence>
<feature type="compositionally biased region" description="Basic and acidic residues" evidence="1">
    <location>
        <begin position="118"/>
        <end position="133"/>
    </location>
</feature>
<dbReference type="EMBL" id="CADCUS010000560">
    <property type="protein sequence ID" value="CAA9441853.1"/>
    <property type="molecule type" value="Genomic_DNA"/>
</dbReference>
<feature type="compositionally biased region" description="Basic and acidic residues" evidence="1">
    <location>
        <begin position="148"/>
        <end position="169"/>
    </location>
</feature>
<feature type="non-terminal residue" evidence="2">
    <location>
        <position position="1"/>
    </location>
</feature>
<feature type="compositionally biased region" description="Low complexity" evidence="1">
    <location>
        <begin position="178"/>
        <end position="194"/>
    </location>
</feature>
<name>A0A6J4QIS8_9PSEU</name>
<reference evidence="2" key="1">
    <citation type="submission" date="2020-02" db="EMBL/GenBank/DDBJ databases">
        <authorList>
            <person name="Meier V. D."/>
        </authorList>
    </citation>
    <scope>NUCLEOTIDE SEQUENCE</scope>
    <source>
        <strain evidence="2">AVDCRST_MAG66</strain>
    </source>
</reference>